<evidence type="ECO:0000259" key="6">
    <source>
        <dbReference type="Pfam" id="PF00849"/>
    </source>
</evidence>
<dbReference type="PANTHER" id="PTHR21600:SF35">
    <property type="entry name" value="PSEUDOURIDINE SYNTHASE"/>
    <property type="match status" value="1"/>
</dbReference>
<dbReference type="CDD" id="cd02869">
    <property type="entry name" value="PseudoU_synth_RluA_like"/>
    <property type="match status" value="1"/>
</dbReference>
<keyword evidence="8" id="KW-1185">Reference proteome</keyword>
<feature type="active site" evidence="4">
    <location>
        <position position="134"/>
    </location>
</feature>
<evidence type="ECO:0000256" key="1">
    <source>
        <dbReference type="ARBA" id="ARBA00000073"/>
    </source>
</evidence>
<evidence type="ECO:0000256" key="4">
    <source>
        <dbReference type="PIRSR" id="PIRSR606225-1"/>
    </source>
</evidence>
<dbReference type="PANTHER" id="PTHR21600">
    <property type="entry name" value="MITOCHONDRIAL RNA PSEUDOURIDINE SYNTHASE"/>
    <property type="match status" value="1"/>
</dbReference>
<proteinExistence type="inferred from homology"/>
<comment type="function">
    <text evidence="5">Responsible for synthesis of pseudouridine from uracil.</text>
</comment>
<dbReference type="AlphaFoldDB" id="A0A4Z0H5V9"/>
<dbReference type="EMBL" id="SRJC01000001">
    <property type="protein sequence ID" value="TGB05207.1"/>
    <property type="molecule type" value="Genomic_DNA"/>
</dbReference>
<evidence type="ECO:0000256" key="2">
    <source>
        <dbReference type="ARBA" id="ARBA00010876"/>
    </source>
</evidence>
<dbReference type="STRING" id="192814.GCA_900166575_02288"/>
<dbReference type="FunFam" id="3.30.2350.10:FF:000005">
    <property type="entry name" value="Pseudouridine synthase"/>
    <property type="match status" value="1"/>
</dbReference>
<keyword evidence="3 5" id="KW-0413">Isomerase</keyword>
<comment type="catalytic activity">
    <reaction evidence="1 5">
        <text>a uridine in RNA = a pseudouridine in RNA</text>
        <dbReference type="Rhea" id="RHEA:48348"/>
        <dbReference type="Rhea" id="RHEA-COMP:12068"/>
        <dbReference type="Rhea" id="RHEA-COMP:12069"/>
        <dbReference type="ChEBI" id="CHEBI:65314"/>
        <dbReference type="ChEBI" id="CHEBI:65315"/>
    </reaction>
</comment>
<dbReference type="InterPro" id="IPR006225">
    <property type="entry name" value="PsdUridine_synth_RluC/D"/>
</dbReference>
<protein>
    <recommendedName>
        <fullName evidence="5">Pseudouridine synthase</fullName>
        <ecNumber evidence="5">5.4.99.-</ecNumber>
    </recommendedName>
</protein>
<evidence type="ECO:0000256" key="3">
    <source>
        <dbReference type="ARBA" id="ARBA00023235"/>
    </source>
</evidence>
<reference evidence="7 8" key="1">
    <citation type="journal article" date="2003" name="Int. J. Syst. Evol. Microbiol.">
        <title>Halobacillus salinus sp. nov., isolated from a salt lake on the coast of the East Sea in Korea.</title>
        <authorList>
            <person name="Yoon J.H."/>
            <person name="Kang K.H."/>
            <person name="Park Y.H."/>
        </authorList>
    </citation>
    <scope>NUCLEOTIDE SEQUENCE [LARGE SCALE GENOMIC DNA]</scope>
    <source>
        <strain evidence="7 8">HSL-3</strain>
    </source>
</reference>
<dbReference type="EC" id="5.4.99.-" evidence="5"/>
<comment type="similarity">
    <text evidence="2 5">Belongs to the pseudouridine synthase RluA family.</text>
</comment>
<accession>A0A4Z0H5V9</accession>
<feature type="domain" description="Pseudouridine synthase RsuA/RluA-like" evidence="6">
    <location>
        <begin position="87"/>
        <end position="236"/>
    </location>
</feature>
<gene>
    <name evidence="7" type="ORF">E4663_09520</name>
</gene>
<dbReference type="InterPro" id="IPR006145">
    <property type="entry name" value="PsdUridine_synth_RsuA/RluA"/>
</dbReference>
<dbReference type="GO" id="GO:0140098">
    <property type="term" value="F:catalytic activity, acting on RNA"/>
    <property type="evidence" value="ECO:0007669"/>
    <property type="project" value="UniProtKB-ARBA"/>
</dbReference>
<comment type="caution">
    <text evidence="7">The sequence shown here is derived from an EMBL/GenBank/DDBJ whole genome shotgun (WGS) entry which is preliminary data.</text>
</comment>
<dbReference type="GO" id="GO:0009982">
    <property type="term" value="F:pseudouridine synthase activity"/>
    <property type="evidence" value="ECO:0007669"/>
    <property type="project" value="InterPro"/>
</dbReference>
<evidence type="ECO:0000313" key="8">
    <source>
        <dbReference type="Proteomes" id="UP000297982"/>
    </source>
</evidence>
<dbReference type="NCBIfam" id="TIGR00005">
    <property type="entry name" value="rluA_subfam"/>
    <property type="match status" value="1"/>
</dbReference>
<dbReference type="Pfam" id="PF00849">
    <property type="entry name" value="PseudoU_synth_2"/>
    <property type="match status" value="1"/>
</dbReference>
<dbReference type="InterPro" id="IPR020103">
    <property type="entry name" value="PsdUridine_synth_cat_dom_sf"/>
</dbReference>
<dbReference type="SUPFAM" id="SSF55120">
    <property type="entry name" value="Pseudouridine synthase"/>
    <property type="match status" value="1"/>
</dbReference>
<dbReference type="InterPro" id="IPR006224">
    <property type="entry name" value="PsdUridine_synth_RluA-like_CS"/>
</dbReference>
<name>A0A4Z0H5V9_9BACI</name>
<evidence type="ECO:0000313" key="7">
    <source>
        <dbReference type="EMBL" id="TGB05207.1"/>
    </source>
</evidence>
<dbReference type="GO" id="GO:0000455">
    <property type="term" value="P:enzyme-directed rRNA pseudouridine synthesis"/>
    <property type="evidence" value="ECO:0007669"/>
    <property type="project" value="TreeGrafter"/>
</dbReference>
<dbReference type="PROSITE" id="PS01129">
    <property type="entry name" value="PSI_RLU"/>
    <property type="match status" value="1"/>
</dbReference>
<dbReference type="Gene3D" id="3.30.2350.10">
    <property type="entry name" value="Pseudouridine synthase"/>
    <property type="match status" value="1"/>
</dbReference>
<evidence type="ECO:0000256" key="5">
    <source>
        <dbReference type="RuleBase" id="RU362028"/>
    </source>
</evidence>
<dbReference type="GO" id="GO:0003723">
    <property type="term" value="F:RNA binding"/>
    <property type="evidence" value="ECO:0007669"/>
    <property type="project" value="InterPro"/>
</dbReference>
<organism evidence="7 8">
    <name type="scientific">Halobacillus salinus</name>
    <dbReference type="NCBI Taxonomy" id="192814"/>
    <lineage>
        <taxon>Bacteria</taxon>
        <taxon>Bacillati</taxon>
        <taxon>Bacillota</taxon>
        <taxon>Bacilli</taxon>
        <taxon>Bacillales</taxon>
        <taxon>Bacillaceae</taxon>
        <taxon>Halobacillus</taxon>
    </lineage>
</organism>
<sequence>MKKEWTVPDVCEGQSIRHFLKKRGEFSRQLLKRVKTEGRAMVNGEETELWRSLETNDRLEVAFPEESRGASMRLEDGPLSIVYEDEDIIVLNKPSGISVIPSIDKGEPSIANRLLHYYEKKDIPVTVHIVTRLDKYTSGLMVVAKHAYSHMLLTKKQKLIKRYYQALVQGHLKERTGEIDRPIGRLEGSIIKRTVTEEGKPSVTKYKVLKEGSRDSLVQFELLTGRTHQIRVHMASIGHPLVGDTLYEAKEAESMEGQALHCHLIQFLHPWTKEDMVFEASPPDEWDAYLI</sequence>
<dbReference type="Proteomes" id="UP000297982">
    <property type="component" value="Unassembled WGS sequence"/>
</dbReference>
<dbReference type="InterPro" id="IPR050188">
    <property type="entry name" value="RluA_PseudoU_synthase"/>
</dbReference>